<dbReference type="PANTHER" id="PTHR43730:SF1">
    <property type="entry name" value="BETA-MANNOSIDASE"/>
    <property type="match status" value="1"/>
</dbReference>
<dbReference type="InterPro" id="IPR008979">
    <property type="entry name" value="Galactose-bd-like_sf"/>
</dbReference>
<accession>A0A4S4KJM7</accession>
<evidence type="ECO:0000256" key="4">
    <source>
        <dbReference type="ARBA" id="ARBA00009809"/>
    </source>
</evidence>
<dbReference type="Pfam" id="PF13364">
    <property type="entry name" value="BetaGal_ABD2"/>
    <property type="match status" value="1"/>
</dbReference>
<dbReference type="Proteomes" id="UP000309038">
    <property type="component" value="Unassembled WGS sequence"/>
</dbReference>
<comment type="caution">
    <text evidence="13">The sequence shown here is derived from an EMBL/GenBank/DDBJ whole genome shotgun (WGS) entry which is preliminary data.</text>
</comment>
<evidence type="ECO:0000259" key="9">
    <source>
        <dbReference type="Pfam" id="PF01301"/>
    </source>
</evidence>
<protein>
    <submittedName>
        <fullName evidence="13">Uncharacterized protein</fullName>
    </submittedName>
</protein>
<dbReference type="InterPro" id="IPR013783">
    <property type="entry name" value="Ig-like_fold"/>
</dbReference>
<evidence type="ECO:0000256" key="2">
    <source>
        <dbReference type="ARBA" id="ARBA00001412"/>
    </source>
</evidence>
<evidence type="ECO:0000259" key="10">
    <source>
        <dbReference type="Pfam" id="PF13363"/>
    </source>
</evidence>
<dbReference type="InterPro" id="IPR031330">
    <property type="entry name" value="Gly_Hdrlase_35_cat"/>
</dbReference>
<comment type="catalytic activity">
    <reaction evidence="1">
        <text>Hydrolysis of terminal, non-reducing beta-D-mannose residues in beta-D-mannosides.</text>
        <dbReference type="EC" id="3.2.1.25"/>
    </reaction>
</comment>
<dbReference type="Gene3D" id="2.60.390.10">
    <property type="entry name" value="Beta-galactosidase, domain 3"/>
    <property type="match status" value="1"/>
</dbReference>
<dbReference type="PRINTS" id="PR00742">
    <property type="entry name" value="GLHYDRLASE35"/>
</dbReference>
<evidence type="ECO:0000256" key="8">
    <source>
        <dbReference type="ARBA" id="ARBA00023295"/>
    </source>
</evidence>
<dbReference type="Pfam" id="PF01301">
    <property type="entry name" value="Glyco_hydro_35"/>
    <property type="match status" value="1"/>
</dbReference>
<dbReference type="EMBL" id="SGPJ01000145">
    <property type="protein sequence ID" value="THG97877.1"/>
    <property type="molecule type" value="Genomic_DNA"/>
</dbReference>
<dbReference type="GO" id="GO:0005975">
    <property type="term" value="P:carbohydrate metabolic process"/>
    <property type="evidence" value="ECO:0007669"/>
    <property type="project" value="InterPro"/>
</dbReference>
<dbReference type="PANTHER" id="PTHR43730">
    <property type="entry name" value="BETA-MANNOSIDASE"/>
    <property type="match status" value="1"/>
</dbReference>
<evidence type="ECO:0000313" key="14">
    <source>
        <dbReference type="Proteomes" id="UP000309038"/>
    </source>
</evidence>
<dbReference type="FunFam" id="3.20.20.80:FF:000050">
    <property type="entry name" value="Beta-mannosidase B"/>
    <property type="match status" value="1"/>
</dbReference>
<dbReference type="GO" id="GO:0006516">
    <property type="term" value="P:glycoprotein catabolic process"/>
    <property type="evidence" value="ECO:0007669"/>
    <property type="project" value="TreeGrafter"/>
</dbReference>
<dbReference type="InterPro" id="IPR036833">
    <property type="entry name" value="BetaGal_dom3_sf"/>
</dbReference>
<evidence type="ECO:0000259" key="11">
    <source>
        <dbReference type="Pfam" id="PF13364"/>
    </source>
</evidence>
<comment type="catalytic activity">
    <reaction evidence="2">
        <text>Hydrolysis of terminal non-reducing beta-D-galactose residues in beta-D-galactosides.</text>
        <dbReference type="EC" id="3.2.1.23"/>
    </reaction>
</comment>
<dbReference type="SUPFAM" id="SSF49303">
    <property type="entry name" value="beta-Galactosidase/glucuronidase domain"/>
    <property type="match status" value="2"/>
</dbReference>
<name>A0A4S4KJM7_9APHY</name>
<dbReference type="InterPro" id="IPR025300">
    <property type="entry name" value="BetaGal_jelly_roll_dom"/>
</dbReference>
<dbReference type="GO" id="GO:0004565">
    <property type="term" value="F:beta-galactosidase activity"/>
    <property type="evidence" value="ECO:0007669"/>
    <property type="project" value="UniProtKB-EC"/>
</dbReference>
<evidence type="ECO:0000313" key="13">
    <source>
        <dbReference type="EMBL" id="THG97877.1"/>
    </source>
</evidence>
<dbReference type="SUPFAM" id="SSF117100">
    <property type="entry name" value="Beta-galactosidase LacA, domain 3"/>
    <property type="match status" value="1"/>
</dbReference>
<dbReference type="Gene3D" id="3.20.20.80">
    <property type="entry name" value="Glycosidases"/>
    <property type="match status" value="2"/>
</dbReference>
<feature type="domain" description="Beta-galactosidase jelly roll" evidence="11">
    <location>
        <begin position="428"/>
        <end position="537"/>
    </location>
</feature>
<comment type="pathway">
    <text evidence="3">Glycan metabolism; N-glycan degradation.</text>
</comment>
<dbReference type="InterPro" id="IPR017853">
    <property type="entry name" value="GH"/>
</dbReference>
<dbReference type="AlphaFoldDB" id="A0A4S4KJM7"/>
<keyword evidence="7" id="KW-0325">Glycoprotein</keyword>
<proteinExistence type="inferred from homology"/>
<evidence type="ECO:0000256" key="3">
    <source>
        <dbReference type="ARBA" id="ARBA00004740"/>
    </source>
</evidence>
<dbReference type="InterPro" id="IPR050887">
    <property type="entry name" value="Beta-mannosidase_GH2"/>
</dbReference>
<dbReference type="Gene3D" id="2.60.40.10">
    <property type="entry name" value="Immunoglobulins"/>
    <property type="match status" value="1"/>
</dbReference>
<sequence length="1233" mass="137550">MAAVARTNQTEYVNAWQSYVRDFAQITGKYQYPAGPVIGVQSENEFYISQQMNPTSTEAMILLENALRSNGVTKIPITANDVYPSGDFAAGPGEVDLYGFDAYPNGFDCANPSQWSELPNYFVSAHESSAPWAPMYLPEYQGGALDSWAGDGYDLCEQLTGPEFANVFYKSNVAFGSTAMSFYMIFGGTNWGNIAYPGVYTSYDYGGVMTHLTLDDIDYIVLYVLPGQYFEAVVLGSAISASKVTGALSVSARIVKNTVVISGTPSTKSPSLVRFGNTAVIILDKFTATSFWNPRLSATYDLSPDSPSVLIGGPYLVRNATVSGSTLNLVGDTNATTTLTIVAPRLVKSVTWNGDIVNISASPLGLGVVGIVPGPDALLLPNLRTSLWKSMDSLPEVNPNFDDSTWVTADKTSTARQQKPYSGKFVLYADEYGAVLPGYDDSEWGSSTPFEGVSKAGVSVYRTSFELNVPPGVDTSLALQFTRSPASDSEYRSLIYVNGWQFGKFISNFGPQTIFPVPEGILNHHGQNQIAVTLWSLIAQNLLLLHFKSAKWIAKALEAHFGKVRAGSVNLGDPSRVYARKAQYDWRWDWAIDIDISGAIDESDAIRCVLRKSGNEGIIRDETIQVPFTDRDEDSSKLTLEGLFDWNLDGEVSMWWPIGYGQQDLYDVEITLLSKVNIEKKTVGFRHVSLVQVPLEIGDRHGTGTTFLFEVNGVRMFMGDNFLTTITPERYRAWLTLLRDGNQNMVRLWGGGVYEPDIFYDICDELGILVWQDFQFACGVYPAHEDFVANVKAEAEDNVKRLRHHPCMALFCGNNEDYQQVLQWGDVPDLPARILYENVLPEVVKTLTNPPMPYHPGSPYGGQGYDTADPTVGDIHQWDIWAGRERPWQNYGIMGGRFVSEFGIPAFPDIRTVDYWLDGNQSERWAQSKLMAQHNRAGAHERRFAVVMNENFRLTGDFETHIYNTQIMQSEAISLAYRMWRREWRGKGKEYVLRWCSRVAAQRLLARNIVLRPKPVYYTIARELKPISVGIFRTVVKNRDNDRPLQFYEFGAFQSISASIEVWGTNSTLKAQALTLELRCFDLQSDWTYAQTQQVTLYPNQSTELLDIPCPCPPRKEVEIDNCTTTSHSVIVQVRLLDTDTSEAVARYVDWPQPYRYIDFPDPELKLAIDGEQVTVTVGKPIKALVLSLDGEGESQWNDNALDVVPGDPQVVTVRGLAGRNLRAAYMGKEKPT</sequence>
<keyword evidence="6" id="KW-0378">Hydrolase</keyword>
<evidence type="ECO:0000256" key="7">
    <source>
        <dbReference type="ARBA" id="ARBA00023180"/>
    </source>
</evidence>
<keyword evidence="5" id="KW-0732">Signal</keyword>
<feature type="domain" description="Beta-galactosidase" evidence="10">
    <location>
        <begin position="292"/>
        <end position="365"/>
    </location>
</feature>
<feature type="domain" description="Mannosidase Ig/CBM-like" evidence="12">
    <location>
        <begin position="1059"/>
        <end position="1157"/>
    </location>
</feature>
<gene>
    <name evidence="13" type="ORF">EW026_g4214</name>
</gene>
<dbReference type="InterPro" id="IPR036156">
    <property type="entry name" value="Beta-gal/glucu_dom_sf"/>
</dbReference>
<reference evidence="13 14" key="1">
    <citation type="submission" date="2019-02" db="EMBL/GenBank/DDBJ databases">
        <title>Genome sequencing of the rare red list fungi Phlebia centrifuga.</title>
        <authorList>
            <person name="Buettner E."/>
            <person name="Kellner H."/>
        </authorList>
    </citation>
    <scope>NUCLEOTIDE SEQUENCE [LARGE SCALE GENOMIC DNA]</scope>
    <source>
        <strain evidence="13 14">DSM 108282</strain>
    </source>
</reference>
<keyword evidence="14" id="KW-1185">Reference proteome</keyword>
<keyword evidence="8" id="KW-0326">Glycosidase</keyword>
<evidence type="ECO:0000256" key="6">
    <source>
        <dbReference type="ARBA" id="ARBA00022801"/>
    </source>
</evidence>
<evidence type="ECO:0000256" key="1">
    <source>
        <dbReference type="ARBA" id="ARBA00000829"/>
    </source>
</evidence>
<dbReference type="InterPro" id="IPR041447">
    <property type="entry name" value="Mannosidase_ig"/>
</dbReference>
<evidence type="ECO:0000256" key="5">
    <source>
        <dbReference type="ARBA" id="ARBA00022729"/>
    </source>
</evidence>
<dbReference type="Pfam" id="PF13363">
    <property type="entry name" value="BetaGal_dom3"/>
    <property type="match status" value="1"/>
</dbReference>
<dbReference type="InterPro" id="IPR025972">
    <property type="entry name" value="BetaGal_dom3"/>
</dbReference>
<dbReference type="Gene3D" id="2.60.120.260">
    <property type="entry name" value="Galactose-binding domain-like"/>
    <property type="match status" value="3"/>
</dbReference>
<comment type="similarity">
    <text evidence="4">Belongs to the glycosyl hydrolase 35 family.</text>
</comment>
<dbReference type="SUPFAM" id="SSF51445">
    <property type="entry name" value="(Trans)glycosidases"/>
    <property type="match status" value="2"/>
</dbReference>
<organism evidence="13 14">
    <name type="scientific">Hermanssonia centrifuga</name>
    <dbReference type="NCBI Taxonomy" id="98765"/>
    <lineage>
        <taxon>Eukaryota</taxon>
        <taxon>Fungi</taxon>
        <taxon>Dikarya</taxon>
        <taxon>Basidiomycota</taxon>
        <taxon>Agaricomycotina</taxon>
        <taxon>Agaricomycetes</taxon>
        <taxon>Polyporales</taxon>
        <taxon>Meruliaceae</taxon>
        <taxon>Hermanssonia</taxon>
    </lineage>
</organism>
<feature type="domain" description="Glycoside hydrolase 35 catalytic" evidence="9">
    <location>
        <begin position="5"/>
        <end position="210"/>
    </location>
</feature>
<evidence type="ECO:0000259" key="12">
    <source>
        <dbReference type="Pfam" id="PF17786"/>
    </source>
</evidence>
<dbReference type="InterPro" id="IPR001944">
    <property type="entry name" value="Glycoside_Hdrlase_35"/>
</dbReference>
<dbReference type="SUPFAM" id="SSF49785">
    <property type="entry name" value="Galactose-binding domain-like"/>
    <property type="match status" value="2"/>
</dbReference>
<dbReference type="Pfam" id="PF17786">
    <property type="entry name" value="Mannosidase_ig"/>
    <property type="match status" value="1"/>
</dbReference>
<dbReference type="GO" id="GO:0004567">
    <property type="term" value="F:beta-mannosidase activity"/>
    <property type="evidence" value="ECO:0007669"/>
    <property type="project" value="UniProtKB-EC"/>
</dbReference>